<dbReference type="AlphaFoldDB" id="A0A7G9YUJ2"/>
<evidence type="ECO:0000259" key="2">
    <source>
        <dbReference type="Pfam" id="PF20042"/>
    </source>
</evidence>
<accession>A0A7G9YUJ2</accession>
<organism evidence="3">
    <name type="scientific">Candidatus Methanophagaceae archaeon ANME-1 ERB6</name>
    <dbReference type="NCBI Taxonomy" id="2759912"/>
    <lineage>
        <taxon>Archaea</taxon>
        <taxon>Methanobacteriati</taxon>
        <taxon>Methanobacteriota</taxon>
        <taxon>Stenosarchaea group</taxon>
        <taxon>Methanomicrobia</taxon>
        <taxon>Candidatus Methanophagales</taxon>
        <taxon>Candidatus Methanophagaceae</taxon>
    </lineage>
</organism>
<dbReference type="Pfam" id="PF20042">
    <property type="entry name" value="DUF6444"/>
    <property type="match status" value="1"/>
</dbReference>
<dbReference type="EMBL" id="MT631475">
    <property type="protein sequence ID" value="QNO51676.1"/>
    <property type="molecule type" value="Genomic_DNA"/>
</dbReference>
<feature type="domain" description="DUF6444" evidence="2">
    <location>
        <begin position="5"/>
        <end position="87"/>
    </location>
</feature>
<dbReference type="InterPro" id="IPR045618">
    <property type="entry name" value="DUF6444"/>
</dbReference>
<feature type="compositionally biased region" description="Basic residues" evidence="1">
    <location>
        <begin position="63"/>
        <end position="74"/>
    </location>
</feature>
<proteinExistence type="predicted"/>
<evidence type="ECO:0000313" key="3">
    <source>
        <dbReference type="EMBL" id="QNO51676.1"/>
    </source>
</evidence>
<name>A0A7G9YUJ2_9EURY</name>
<sequence length="100" mass="11155">MHTPNRDEIHAAYQQGEVAIVQLFGQFIQELQTLQDQLQALQDQLNKNSKNSSKPPSSDGLKKPRTRSQRKPGNRKNGGQEGHVGHTLEPVEEPDPCVFG</sequence>
<protein>
    <recommendedName>
        <fullName evidence="2">DUF6444 domain-containing protein</fullName>
    </recommendedName>
</protein>
<feature type="compositionally biased region" description="Low complexity" evidence="1">
    <location>
        <begin position="42"/>
        <end position="58"/>
    </location>
</feature>
<feature type="compositionally biased region" description="Acidic residues" evidence="1">
    <location>
        <begin position="90"/>
        <end position="100"/>
    </location>
</feature>
<feature type="region of interest" description="Disordered" evidence="1">
    <location>
        <begin position="42"/>
        <end position="100"/>
    </location>
</feature>
<gene>
    <name evidence="3" type="ORF">IGDPAKFA_00030</name>
</gene>
<reference evidence="3" key="1">
    <citation type="submission" date="2020-06" db="EMBL/GenBank/DDBJ databases">
        <title>Unique genomic features of the anaerobic methanotrophic archaea.</title>
        <authorList>
            <person name="Chadwick G.L."/>
            <person name="Skennerton C.T."/>
            <person name="Laso-Perez R."/>
            <person name="Leu A.O."/>
            <person name="Speth D.R."/>
            <person name="Yu H."/>
            <person name="Morgan-Lang C."/>
            <person name="Hatzenpichler R."/>
            <person name="Goudeau D."/>
            <person name="Malmstrom R."/>
            <person name="Brazelton W.J."/>
            <person name="Woyke T."/>
            <person name="Hallam S.J."/>
            <person name="Tyson G.W."/>
            <person name="Wegener G."/>
            <person name="Boetius A."/>
            <person name="Orphan V."/>
        </authorList>
    </citation>
    <scope>NUCLEOTIDE SEQUENCE</scope>
</reference>
<evidence type="ECO:0000256" key="1">
    <source>
        <dbReference type="SAM" id="MobiDB-lite"/>
    </source>
</evidence>